<dbReference type="AlphaFoldDB" id="A0A919QEV8"/>
<name>A0A919QEV8_9ACTN</name>
<dbReference type="Pfam" id="PF03013">
    <property type="entry name" value="Pyr_excise"/>
    <property type="match status" value="1"/>
</dbReference>
<dbReference type="Proteomes" id="UP000640052">
    <property type="component" value="Unassembled WGS sequence"/>
</dbReference>
<proteinExistence type="predicted"/>
<dbReference type="EMBL" id="BOOA01000056">
    <property type="protein sequence ID" value="GIH27458.1"/>
    <property type="molecule type" value="Genomic_DNA"/>
</dbReference>
<evidence type="ECO:0000313" key="1">
    <source>
        <dbReference type="EMBL" id="GIH27458.1"/>
    </source>
</evidence>
<keyword evidence="2" id="KW-1185">Reference proteome</keyword>
<gene>
    <name evidence="1" type="ORF">Aph01nite_57680</name>
</gene>
<comment type="caution">
    <text evidence="1">The sequence shown here is derived from an EMBL/GenBank/DDBJ whole genome shotgun (WGS) entry which is preliminary data.</text>
</comment>
<sequence length="210" mass="23668">MLDRLWWVIDASSRRSSLTRAALRAQQSRNKYPFAGQTGQSIGIGNIPKMQTFLPYPDFDATARVLDPRRLGKQRVEALQVLRALTVSGYGWRHHPAPKMWAGYEEALVRYGLQICAAWCALDRADTCSATMRRDLSSSCAITRIRSQRALGESGDLPPWLGDPAFHLSHRSALLRKDPRFYRPLFGDEPDDLPYVWPDSDRLPGVTGPS</sequence>
<reference evidence="1" key="1">
    <citation type="submission" date="2021-01" db="EMBL/GenBank/DDBJ databases">
        <title>Whole genome shotgun sequence of Acrocarpospora phusangensis NBRC 108782.</title>
        <authorList>
            <person name="Komaki H."/>
            <person name="Tamura T."/>
        </authorList>
    </citation>
    <scope>NUCLEOTIDE SEQUENCE</scope>
    <source>
        <strain evidence="1">NBRC 108782</strain>
    </source>
</reference>
<dbReference type="InterPro" id="IPR004260">
    <property type="entry name" value="Pyr-dimer_DNA_glycosylase"/>
</dbReference>
<accession>A0A919QEV8</accession>
<organism evidence="1 2">
    <name type="scientific">Acrocarpospora phusangensis</name>
    <dbReference type="NCBI Taxonomy" id="1070424"/>
    <lineage>
        <taxon>Bacteria</taxon>
        <taxon>Bacillati</taxon>
        <taxon>Actinomycetota</taxon>
        <taxon>Actinomycetes</taxon>
        <taxon>Streptosporangiales</taxon>
        <taxon>Streptosporangiaceae</taxon>
        <taxon>Acrocarpospora</taxon>
    </lineage>
</organism>
<dbReference type="NCBIfam" id="NF038085">
    <property type="entry name" value="MSMEG_6728_fam"/>
    <property type="match status" value="1"/>
</dbReference>
<evidence type="ECO:0008006" key="3">
    <source>
        <dbReference type="Google" id="ProtNLM"/>
    </source>
</evidence>
<evidence type="ECO:0000313" key="2">
    <source>
        <dbReference type="Proteomes" id="UP000640052"/>
    </source>
</evidence>
<protein>
    <recommendedName>
        <fullName evidence="3">Cytoplasmic protein</fullName>
    </recommendedName>
</protein>